<evidence type="ECO:0000259" key="1">
    <source>
        <dbReference type="Pfam" id="PF02470"/>
    </source>
</evidence>
<dbReference type="KEGG" id="fgi:OP10G_0537"/>
<protein>
    <submittedName>
        <fullName evidence="2">Mammalian cell entry related domain protein</fullName>
    </submittedName>
</protein>
<dbReference type="PANTHER" id="PTHR33371:SF4">
    <property type="entry name" value="INTERMEMBRANE PHOSPHOLIPID TRANSPORT SYSTEM BINDING PROTEIN MLAD"/>
    <property type="match status" value="1"/>
</dbReference>
<dbReference type="Proteomes" id="UP000027982">
    <property type="component" value="Chromosome"/>
</dbReference>
<sequence length="486" mass="52184">MQSAAKVGLLLVVFVGLVIGGYSVLGKSLLAPKMDRYMADFEDAGGVTEGTPVLLAGVEVGSVAKIRLLNPKLARLSLDLKPGTQVPEGTEAVIPSSLIGLGTNPITLVPPEHLTGALARKDVPLPGHKGSPLDSVLPNSKDTVKELTRTMVAVRKLLEDQKLKGNIQALLVSSNKTIEHFGNLAHDVDLALLQNQANVTRAIAAATNAVQDVRRVTLKVAELMESGKLQKNADAIMTRVQTIEKHADALVVSLNNLVNDPKLRQPADRIAANVADITATGKGIAENTKAITENGVEISKNGIEISKNVATITDKAIVLTDRANEIAANAVDIEQQLKGVLDKVGGFFNRKSPGGGFKLGSQLDLMRESEPGRWRTDITFNLPIPDGTLYAGMYDAFERNKLIVQVGRPITPALGYRYGIFASKPGFGVDYSLSPSVSLRADAWDINSPRLDLRLRYDFRNGFSGWLGVDRVFRGNAPTIGIGIRR</sequence>
<feature type="domain" description="Mce/MlaD" evidence="1">
    <location>
        <begin position="36"/>
        <end position="110"/>
    </location>
</feature>
<dbReference type="STRING" id="661478.OP10G_0537"/>
<dbReference type="AlphaFoldDB" id="A0A068NM91"/>
<name>A0A068NM91_FIMGI</name>
<dbReference type="HOGENOM" id="CLU_561124_0_0_0"/>
<gene>
    <name evidence="2" type="ORF">OP10G_0537</name>
</gene>
<accession>A0A068NM91</accession>
<dbReference type="InterPro" id="IPR052336">
    <property type="entry name" value="MlaD_Phospholipid_Transporter"/>
</dbReference>
<keyword evidence="3" id="KW-1185">Reference proteome</keyword>
<dbReference type="EMBL" id="CP007139">
    <property type="protein sequence ID" value="AIE83905.1"/>
    <property type="molecule type" value="Genomic_DNA"/>
</dbReference>
<evidence type="ECO:0000313" key="3">
    <source>
        <dbReference type="Proteomes" id="UP000027982"/>
    </source>
</evidence>
<reference evidence="2 3" key="1">
    <citation type="journal article" date="2014" name="PLoS ONE">
        <title>The first complete genome sequence of the class fimbriimonadia in the phylum armatimonadetes.</title>
        <authorList>
            <person name="Hu Z.Y."/>
            <person name="Wang Y.Z."/>
            <person name="Im W.T."/>
            <person name="Wang S.Y."/>
            <person name="Zhao G.P."/>
            <person name="Zheng H.J."/>
            <person name="Quan Z.X."/>
        </authorList>
    </citation>
    <scope>NUCLEOTIDE SEQUENCE [LARGE SCALE GENOMIC DNA]</scope>
    <source>
        <strain evidence="2">Gsoil 348</strain>
    </source>
</reference>
<dbReference type="PANTHER" id="PTHR33371">
    <property type="entry name" value="INTERMEMBRANE PHOSPHOLIPID TRANSPORT SYSTEM BINDING PROTEIN MLAD-RELATED"/>
    <property type="match status" value="1"/>
</dbReference>
<proteinExistence type="predicted"/>
<organism evidence="2 3">
    <name type="scientific">Fimbriimonas ginsengisoli Gsoil 348</name>
    <dbReference type="NCBI Taxonomy" id="661478"/>
    <lineage>
        <taxon>Bacteria</taxon>
        <taxon>Bacillati</taxon>
        <taxon>Armatimonadota</taxon>
        <taxon>Fimbriimonadia</taxon>
        <taxon>Fimbriimonadales</taxon>
        <taxon>Fimbriimonadaceae</taxon>
        <taxon>Fimbriimonas</taxon>
    </lineage>
</organism>
<dbReference type="OrthoDB" id="9789951at2"/>
<dbReference type="RefSeq" id="WP_025227438.1">
    <property type="nucleotide sequence ID" value="NZ_CP007139.1"/>
</dbReference>
<dbReference type="eggNOG" id="COG1463">
    <property type="taxonomic scope" value="Bacteria"/>
</dbReference>
<dbReference type="InterPro" id="IPR003399">
    <property type="entry name" value="Mce/MlaD"/>
</dbReference>
<dbReference type="Pfam" id="PF02470">
    <property type="entry name" value="MlaD"/>
    <property type="match status" value="1"/>
</dbReference>
<evidence type="ECO:0000313" key="2">
    <source>
        <dbReference type="EMBL" id="AIE83905.1"/>
    </source>
</evidence>